<name>A0A8S5NJN3_9CAUD</name>
<evidence type="ECO:0000313" key="1">
    <source>
        <dbReference type="EMBL" id="DAD94551.1"/>
    </source>
</evidence>
<proteinExistence type="predicted"/>
<sequence length="308" mass="35633">MCKRVYLTAKEAEMEMQELRNKEGFTGKMETDYISRMIKDAKRNSMIGDKLQLVVDPMYIHIPEWQRRLKLARAYTIGNTYNKYKWDVPKVLFHKGRLYVIDGQHRIYGAFKAKMDAVVVEIMECSLEEAIDLFINQSQDRAKMQPMDIYKAAIAGGKIDYVKLQEICHRNNVAIKGDDDNENTVGTLTSISDGVKLSKTNPELFNAMLVLLGKLGWNGYADSYNGKAYTAKIIRALKALYAYCEGRTDEMEQALIERCKGTEFFVDNIMDKTQAQIFDYLSDIVRYEMENPFKQEKPKRKTRKIQAM</sequence>
<dbReference type="InterPro" id="IPR046681">
    <property type="entry name" value="DUF6551"/>
</dbReference>
<accession>A0A8S5NJN3</accession>
<reference evidence="1" key="1">
    <citation type="journal article" date="2021" name="Proc. Natl. Acad. Sci. U.S.A.">
        <title>A Catalog of Tens of Thousands of Viruses from Human Metagenomes Reveals Hidden Associations with Chronic Diseases.</title>
        <authorList>
            <person name="Tisza M.J."/>
            <person name="Buck C.B."/>
        </authorList>
    </citation>
    <scope>NUCLEOTIDE SEQUENCE</scope>
    <source>
        <strain evidence="1">CttFh17</strain>
    </source>
</reference>
<dbReference type="EMBL" id="BK015176">
    <property type="protein sequence ID" value="DAD94551.1"/>
    <property type="molecule type" value="Genomic_DNA"/>
</dbReference>
<dbReference type="Pfam" id="PF20188">
    <property type="entry name" value="DUF6551"/>
    <property type="match status" value="1"/>
</dbReference>
<protein>
    <submittedName>
        <fullName evidence="1">Stage 0 sporulation protein J, Chromosome segregation, Chromosome organization</fullName>
    </submittedName>
</protein>
<organism evidence="1">
    <name type="scientific">Siphoviridae sp. cttFh17</name>
    <dbReference type="NCBI Taxonomy" id="2826491"/>
    <lineage>
        <taxon>Viruses</taxon>
        <taxon>Duplodnaviria</taxon>
        <taxon>Heunggongvirae</taxon>
        <taxon>Uroviricota</taxon>
        <taxon>Caudoviricetes</taxon>
    </lineage>
</organism>